<dbReference type="EMBL" id="ASSP01000004">
    <property type="protein sequence ID" value="EOS16176.1"/>
    <property type="molecule type" value="Genomic_DNA"/>
</dbReference>
<dbReference type="STRING" id="1235788.C802_00390"/>
<gene>
    <name evidence="1" type="ORF">C802_00390</name>
</gene>
<dbReference type="GeneID" id="82156039"/>
<dbReference type="PATRIC" id="fig|1235788.3.peg.381"/>
<dbReference type="HOGENOM" id="CLU_147839_0_0_10"/>
<reference evidence="1 2" key="1">
    <citation type="submission" date="2013-04" db="EMBL/GenBank/DDBJ databases">
        <title>The Genome Sequence of Bacteroides massiliensis dnLKV3.</title>
        <authorList>
            <consortium name="The Broad Institute Genomics Platform"/>
            <consortium name="The Broad Institute Genome Sequencing Center for Infectious Disease"/>
            <person name="Earl A."/>
            <person name="Xavier R."/>
            <person name="Kuhn K."/>
            <person name="Stappenbeck T."/>
            <person name="Walker B."/>
            <person name="Young S."/>
            <person name="Zeng Q."/>
            <person name="Gargeya S."/>
            <person name="Fitzgerald M."/>
            <person name="Haas B."/>
            <person name="Abouelleil A."/>
            <person name="Allen A.W."/>
            <person name="Alvarado L."/>
            <person name="Arachchi H.M."/>
            <person name="Berlin A.M."/>
            <person name="Chapman S.B."/>
            <person name="Gainer-Dewar J."/>
            <person name="Goldberg J."/>
            <person name="Griggs A."/>
            <person name="Gujja S."/>
            <person name="Hansen M."/>
            <person name="Howarth C."/>
            <person name="Imamovic A."/>
            <person name="Ireland A."/>
            <person name="Larimer J."/>
            <person name="McCowan C."/>
            <person name="Murphy C."/>
            <person name="Pearson M."/>
            <person name="Poon T.W."/>
            <person name="Priest M."/>
            <person name="Roberts A."/>
            <person name="Saif S."/>
            <person name="Shea T."/>
            <person name="Sisk P."/>
            <person name="Sykes S."/>
            <person name="Wortman J."/>
            <person name="Nusbaum C."/>
            <person name="Birren B."/>
        </authorList>
    </citation>
    <scope>NUCLEOTIDE SEQUENCE [LARGE SCALE GENOMIC DNA]</scope>
    <source>
        <strain evidence="2">dnLKV3</strain>
    </source>
</reference>
<proteinExistence type="predicted"/>
<evidence type="ECO:0000313" key="1">
    <source>
        <dbReference type="EMBL" id="EOS16176.1"/>
    </source>
</evidence>
<sequence>MFWIFIGHASHKFFRDSKQFTGLTNCQSRDIDKLHFHFNASLTTVNLAKVKALEKGTVSLMASVKVLCHNIFLMQQFISVLGIEPNPDINRKLWEEGIKFAAIAA</sequence>
<accession>R9ID94</accession>
<protein>
    <submittedName>
        <fullName evidence="1">Uncharacterized protein</fullName>
    </submittedName>
</protein>
<dbReference type="Proteomes" id="UP000014200">
    <property type="component" value="Unassembled WGS sequence"/>
</dbReference>
<dbReference type="OrthoDB" id="634338at2"/>
<keyword evidence="2" id="KW-1185">Reference proteome</keyword>
<evidence type="ECO:0000313" key="2">
    <source>
        <dbReference type="Proteomes" id="UP000014200"/>
    </source>
</evidence>
<comment type="caution">
    <text evidence="1">The sequence shown here is derived from an EMBL/GenBank/DDBJ whole genome shotgun (WGS) entry which is preliminary data.</text>
</comment>
<organism evidence="1 2">
    <name type="scientific">Phocaeicola sartorii</name>
    <dbReference type="NCBI Taxonomy" id="671267"/>
    <lineage>
        <taxon>Bacteria</taxon>
        <taxon>Pseudomonadati</taxon>
        <taxon>Bacteroidota</taxon>
        <taxon>Bacteroidia</taxon>
        <taxon>Bacteroidales</taxon>
        <taxon>Bacteroidaceae</taxon>
        <taxon>Phocaeicola</taxon>
    </lineage>
</organism>
<dbReference type="AlphaFoldDB" id="R9ID94"/>
<name>R9ID94_9BACT</name>
<dbReference type="RefSeq" id="WP_016274874.1">
    <property type="nucleotide sequence ID" value="NZ_JABVZU010000002.1"/>
</dbReference>